<reference evidence="1 2" key="1">
    <citation type="journal article" date="2014" name="Genome Announc.">
        <title>Draft Genome Sequence of the Antitrypanosomally Active Sponge-Associated Bacterium Actinokineospora sp. Strain EG49.</title>
        <authorList>
            <person name="Harjes J."/>
            <person name="Ryu T."/>
            <person name="Abdelmohsen U.R."/>
            <person name="Moitinho-Silva L."/>
            <person name="Horn H."/>
            <person name="Ravasi T."/>
            <person name="Hentschel U."/>
        </authorList>
    </citation>
    <scope>NUCLEOTIDE SEQUENCE [LARGE SCALE GENOMIC DNA]</scope>
    <source>
        <strain evidence="1 2">EG49</strain>
    </source>
</reference>
<protein>
    <submittedName>
        <fullName evidence="1">Uncharacterized protein</fullName>
    </submittedName>
</protein>
<dbReference type="OrthoDB" id="291011at2"/>
<dbReference type="Proteomes" id="UP000019277">
    <property type="component" value="Unassembled WGS sequence"/>
</dbReference>
<evidence type="ECO:0000313" key="1">
    <source>
        <dbReference type="EMBL" id="EWC59268.1"/>
    </source>
</evidence>
<sequence length="107" mass="11890">MKEELSDIIGDLTGLNDIKDCFAKLDLWACAGPIPWGKLLKLVKSAGKIISVVRKAMAYEQRLSAIRQKLNRWRERTLELAKAGEQKLDTILAGCTKHSFPPRAPGS</sequence>
<comment type="caution">
    <text evidence="1">The sequence shown here is derived from an EMBL/GenBank/DDBJ whole genome shotgun (WGS) entry which is preliminary data.</text>
</comment>
<organism evidence="1 2">
    <name type="scientific">Actinokineospora spheciospongiae</name>
    <dbReference type="NCBI Taxonomy" id="909613"/>
    <lineage>
        <taxon>Bacteria</taxon>
        <taxon>Bacillati</taxon>
        <taxon>Actinomycetota</taxon>
        <taxon>Actinomycetes</taxon>
        <taxon>Pseudonocardiales</taxon>
        <taxon>Pseudonocardiaceae</taxon>
        <taxon>Actinokineospora</taxon>
    </lineage>
</organism>
<accession>W7IG33</accession>
<keyword evidence="2" id="KW-1185">Reference proteome</keyword>
<name>W7IG33_9PSEU</name>
<gene>
    <name evidence="1" type="ORF">UO65_5425</name>
</gene>
<dbReference type="AlphaFoldDB" id="W7IG33"/>
<dbReference type="EMBL" id="AYXG01000210">
    <property type="protein sequence ID" value="EWC59268.1"/>
    <property type="molecule type" value="Genomic_DNA"/>
</dbReference>
<evidence type="ECO:0000313" key="2">
    <source>
        <dbReference type="Proteomes" id="UP000019277"/>
    </source>
</evidence>
<dbReference type="STRING" id="909613.UO65_5425"/>
<proteinExistence type="predicted"/>
<dbReference type="RefSeq" id="WP_035287743.1">
    <property type="nucleotide sequence ID" value="NZ_AYXG01000210.1"/>
</dbReference>